<name>A0A2V3DVD0_9MICC</name>
<evidence type="ECO:0000256" key="2">
    <source>
        <dbReference type="SAM" id="Phobius"/>
    </source>
</evidence>
<proteinExistence type="predicted"/>
<reference evidence="3 4" key="1">
    <citation type="submission" date="2018-05" db="EMBL/GenBank/DDBJ databases">
        <title>Genetic diversity of glacier-inhabiting Cryobacterium bacteria in China and description of Cryobacterium mengkeensis sp. nov. and Arthrobacter glacialis sp. nov.</title>
        <authorList>
            <person name="Liu Q."/>
            <person name="Xin Y.-H."/>
        </authorList>
    </citation>
    <scope>NUCLEOTIDE SEQUENCE [LARGE SCALE GENOMIC DNA]</scope>
    <source>
        <strain evidence="3 4">GP3</strain>
    </source>
</reference>
<dbReference type="EMBL" id="QHLZ01000001">
    <property type="protein sequence ID" value="PXA69326.1"/>
    <property type="molecule type" value="Genomic_DNA"/>
</dbReference>
<keyword evidence="2" id="KW-0812">Transmembrane</keyword>
<comment type="caution">
    <text evidence="3">The sequence shown here is derived from an EMBL/GenBank/DDBJ whole genome shotgun (WGS) entry which is preliminary data.</text>
</comment>
<feature type="region of interest" description="Disordered" evidence="1">
    <location>
        <begin position="184"/>
        <end position="245"/>
    </location>
</feature>
<accession>A0A2V3DVD0</accession>
<feature type="transmembrane region" description="Helical" evidence="2">
    <location>
        <begin position="158"/>
        <end position="179"/>
    </location>
</feature>
<protein>
    <recommendedName>
        <fullName evidence="5">Polysaccharide chain length determinant N-terminal domain-containing protein</fullName>
    </recommendedName>
</protein>
<keyword evidence="4" id="KW-1185">Reference proteome</keyword>
<evidence type="ECO:0000313" key="3">
    <source>
        <dbReference type="EMBL" id="PXA69326.1"/>
    </source>
</evidence>
<dbReference type="Proteomes" id="UP000246303">
    <property type="component" value="Unassembled WGS sequence"/>
</dbReference>
<evidence type="ECO:0008006" key="5">
    <source>
        <dbReference type="Google" id="ProtNLM"/>
    </source>
</evidence>
<organism evidence="3 4">
    <name type="scientific">Arthrobacter psychrochitiniphilus</name>
    <dbReference type="NCBI Taxonomy" id="291045"/>
    <lineage>
        <taxon>Bacteria</taxon>
        <taxon>Bacillati</taxon>
        <taxon>Actinomycetota</taxon>
        <taxon>Actinomycetes</taxon>
        <taxon>Micrococcales</taxon>
        <taxon>Micrococcaceae</taxon>
        <taxon>Arthrobacter</taxon>
    </lineage>
</organism>
<evidence type="ECO:0000313" key="4">
    <source>
        <dbReference type="Proteomes" id="UP000246303"/>
    </source>
</evidence>
<keyword evidence="2" id="KW-1133">Transmembrane helix</keyword>
<feature type="compositionally biased region" description="Basic and acidic residues" evidence="1">
    <location>
        <begin position="226"/>
        <end position="237"/>
    </location>
</feature>
<gene>
    <name evidence="3" type="ORF">CVS29_01800</name>
</gene>
<keyword evidence="2" id="KW-0472">Membrane</keyword>
<sequence length="245" mass="25440">MVAGLLITGVLTYFAFTMVPPSYEAKASIVLLPPAVAVTVGDNPYLYLGGLDQALGVLQVKAASPEVSGPLLEKFPGSSIAMSKDGTTSGPIMAVTVAGENADETMELLRASLDLIPATLASLQQDMLVPAPSVITALALSVDTKPTKIAKKQIQMTAMAALGGLAVTLIATGFIDRIMSREKGARRKKSLDTAPDQPMGPRAIVTGKQADPAMPGADTGLRRQKYRDGVEKGRAESSESADVGT</sequence>
<evidence type="ECO:0000256" key="1">
    <source>
        <dbReference type="SAM" id="MobiDB-lite"/>
    </source>
</evidence>
<dbReference type="AlphaFoldDB" id="A0A2V3DVD0"/>